<keyword evidence="1" id="KW-0472">Membrane</keyword>
<evidence type="ECO:0008006" key="4">
    <source>
        <dbReference type="Google" id="ProtNLM"/>
    </source>
</evidence>
<feature type="transmembrane region" description="Helical" evidence="1">
    <location>
        <begin position="7"/>
        <end position="24"/>
    </location>
</feature>
<dbReference type="EMBL" id="MK962629">
    <property type="protein sequence ID" value="QDH83989.1"/>
    <property type="molecule type" value="Genomic_DNA"/>
</dbReference>
<keyword evidence="3" id="KW-1185">Reference proteome</keyword>
<accession>A0A514CU41</accession>
<feature type="transmembrane region" description="Helical" evidence="1">
    <location>
        <begin position="30"/>
        <end position="45"/>
    </location>
</feature>
<protein>
    <recommendedName>
        <fullName evidence="4">Transmembrane protein</fullName>
    </recommendedName>
</protein>
<name>A0A514CU41_9CAUD</name>
<reference evidence="2 3" key="1">
    <citation type="submission" date="2019-05" db="EMBL/GenBank/DDBJ databases">
        <title>Complete genome sequence of sixteen phages from Abidjan, cote d'Ivoire, isolated on a single strain of Achromobacter xylosoxidans.</title>
        <authorList>
            <person name="Essoh C."/>
            <person name="Vernadet J.-P."/>
            <person name="Vergnaud G."/>
            <person name="Pourcel C."/>
        </authorList>
    </citation>
    <scope>NUCLEOTIDE SEQUENCE [LARGE SCALE GENOMIC DNA]</scope>
</reference>
<sequence>MTAGKLLAYLVIAAMMYLLLTSWVHASAPYIAIALIAVFVWKVILPRETGRPDEDTPDKQ</sequence>
<proteinExistence type="predicted"/>
<keyword evidence="1" id="KW-1133">Transmembrane helix</keyword>
<evidence type="ECO:0000313" key="3">
    <source>
        <dbReference type="Proteomes" id="UP000320802"/>
    </source>
</evidence>
<evidence type="ECO:0000256" key="1">
    <source>
        <dbReference type="SAM" id="Phobius"/>
    </source>
</evidence>
<evidence type="ECO:0000313" key="2">
    <source>
        <dbReference type="EMBL" id="QDH83989.1"/>
    </source>
</evidence>
<dbReference type="Proteomes" id="UP000320802">
    <property type="component" value="Segment"/>
</dbReference>
<gene>
    <name evidence="2" type="ORF">Axy10_056</name>
</gene>
<organism evidence="2 3">
    <name type="scientific">Achromobacter phage vB_AxyP_19-32_Axy10</name>
    <dbReference type="NCBI Taxonomy" id="2591041"/>
    <lineage>
        <taxon>Viruses</taxon>
        <taxon>Duplodnaviria</taxon>
        <taxon>Heunggongvirae</taxon>
        <taxon>Uroviricota</taxon>
        <taxon>Caudoviricetes</taxon>
        <taxon>Schitoviridae</taxon>
        <taxon>Rothmandenesvirinae</taxon>
        <taxon>Pourcelvirus</taxon>
        <taxon>Pourcelvirus Axy10</taxon>
    </lineage>
</organism>
<keyword evidence="1" id="KW-0812">Transmembrane</keyword>